<evidence type="ECO:0000256" key="1">
    <source>
        <dbReference type="SAM" id="SignalP"/>
    </source>
</evidence>
<dbReference type="AlphaFoldDB" id="A0A9D4JZV1"/>
<gene>
    <name evidence="2" type="ORF">DPMN_131213</name>
</gene>
<accession>A0A9D4JZV1</accession>
<protein>
    <submittedName>
        <fullName evidence="2">Uncharacterized protein</fullName>
    </submittedName>
</protein>
<dbReference type="Proteomes" id="UP000828390">
    <property type="component" value="Unassembled WGS sequence"/>
</dbReference>
<evidence type="ECO:0000313" key="2">
    <source>
        <dbReference type="EMBL" id="KAH3829219.1"/>
    </source>
</evidence>
<name>A0A9D4JZV1_DREPO</name>
<organism evidence="2 3">
    <name type="scientific">Dreissena polymorpha</name>
    <name type="common">Zebra mussel</name>
    <name type="synonym">Mytilus polymorpha</name>
    <dbReference type="NCBI Taxonomy" id="45954"/>
    <lineage>
        <taxon>Eukaryota</taxon>
        <taxon>Metazoa</taxon>
        <taxon>Spiralia</taxon>
        <taxon>Lophotrochozoa</taxon>
        <taxon>Mollusca</taxon>
        <taxon>Bivalvia</taxon>
        <taxon>Autobranchia</taxon>
        <taxon>Heteroconchia</taxon>
        <taxon>Euheterodonta</taxon>
        <taxon>Imparidentia</taxon>
        <taxon>Neoheterodontei</taxon>
        <taxon>Myida</taxon>
        <taxon>Dreissenoidea</taxon>
        <taxon>Dreissenidae</taxon>
        <taxon>Dreissena</taxon>
    </lineage>
</organism>
<keyword evidence="1" id="KW-0732">Signal</keyword>
<comment type="caution">
    <text evidence="2">The sequence shown here is derived from an EMBL/GenBank/DDBJ whole genome shotgun (WGS) entry which is preliminary data.</text>
</comment>
<sequence>MHTILVLVFVVLAHVTGTWGFGCHQRWELVYANSGNGTTVYGSKETLIRAMLAGADLRIFVPSWGPGGYLTSVQNTQTIRNNVCAQALFHVSKASYDTFQEVPYFWFVNLCSTGHVHMARYFIGNHVSAGINGDYVDMQWYIRKYPDPIYSHTQDGTVITGSVRDIVYAVEAGADIRIVDRQLGYGVRMDNVEVSYDRAIVAGQSLWHVSERMNGPNLEYQGDDYYWMSVWSTDGTVDVSRWNVGEHVKRGNSSMQQSMNWYADSCWQMAYKHDAEGNLEDGSLELLRLAVETGHRLKVLIDGAITVEPDQINVRGGHINAQILGLVSKQDLKTFTDDVFWDWRVLTTTGTETSEYFNIGEYFNRGNTVKRKPMTWFIDTRTWNRVLVNDKDGVVLAGTKQQLIDAILLGAEVRYKLTFTSNAIMHQADNLEISADGNVGAMHVRSVSLKFTPGSPHEVTFQNSPYWWFTIVSTTGKVDISRWTVGEHVNRRHTHLFVQVEWFVSF</sequence>
<evidence type="ECO:0000313" key="3">
    <source>
        <dbReference type="Proteomes" id="UP000828390"/>
    </source>
</evidence>
<reference evidence="2" key="1">
    <citation type="journal article" date="2019" name="bioRxiv">
        <title>The Genome of the Zebra Mussel, Dreissena polymorpha: A Resource for Invasive Species Research.</title>
        <authorList>
            <person name="McCartney M.A."/>
            <person name="Auch B."/>
            <person name="Kono T."/>
            <person name="Mallez S."/>
            <person name="Zhang Y."/>
            <person name="Obille A."/>
            <person name="Becker A."/>
            <person name="Abrahante J.E."/>
            <person name="Garbe J."/>
            <person name="Badalamenti J.P."/>
            <person name="Herman A."/>
            <person name="Mangelson H."/>
            <person name="Liachko I."/>
            <person name="Sullivan S."/>
            <person name="Sone E.D."/>
            <person name="Koren S."/>
            <person name="Silverstein K.A.T."/>
            <person name="Beckman K.B."/>
            <person name="Gohl D.M."/>
        </authorList>
    </citation>
    <scope>NUCLEOTIDE SEQUENCE</scope>
    <source>
        <strain evidence="2">Duluth1</strain>
        <tissue evidence="2">Whole animal</tissue>
    </source>
</reference>
<proteinExistence type="predicted"/>
<dbReference type="EMBL" id="JAIWYP010000005">
    <property type="protein sequence ID" value="KAH3829219.1"/>
    <property type="molecule type" value="Genomic_DNA"/>
</dbReference>
<reference evidence="2" key="2">
    <citation type="submission" date="2020-11" db="EMBL/GenBank/DDBJ databases">
        <authorList>
            <person name="McCartney M.A."/>
            <person name="Auch B."/>
            <person name="Kono T."/>
            <person name="Mallez S."/>
            <person name="Becker A."/>
            <person name="Gohl D.M."/>
            <person name="Silverstein K.A.T."/>
            <person name="Koren S."/>
            <person name="Bechman K.B."/>
            <person name="Herman A."/>
            <person name="Abrahante J.E."/>
            <person name="Garbe J."/>
        </authorList>
    </citation>
    <scope>NUCLEOTIDE SEQUENCE</scope>
    <source>
        <strain evidence="2">Duluth1</strain>
        <tissue evidence="2">Whole animal</tissue>
    </source>
</reference>
<feature type="signal peptide" evidence="1">
    <location>
        <begin position="1"/>
        <end position="20"/>
    </location>
</feature>
<feature type="chain" id="PRO_5038789443" evidence="1">
    <location>
        <begin position="21"/>
        <end position="506"/>
    </location>
</feature>
<keyword evidence="3" id="KW-1185">Reference proteome</keyword>
<dbReference type="OrthoDB" id="5945826at2759"/>